<evidence type="ECO:0000313" key="2">
    <source>
        <dbReference type="Proteomes" id="UP001148737"/>
    </source>
</evidence>
<dbReference type="EMBL" id="JANAKD010001074">
    <property type="protein sequence ID" value="KAJ3483797.1"/>
    <property type="molecule type" value="Genomic_DNA"/>
</dbReference>
<sequence>MEKASSSHDATEAEANHDKQVQPERQKEIPAALNSDDHQLIAIPASEQPDVEGKGKATRLSIHSDVASEDVADGFREEAHDPKTENAE</sequence>
<accession>A0ACC1QP35</accession>
<gene>
    <name evidence="1" type="ORF">NLG97_g7222</name>
</gene>
<reference evidence="1" key="1">
    <citation type="submission" date="2022-07" db="EMBL/GenBank/DDBJ databases">
        <title>Genome Sequence of Lecanicillium saksenae.</title>
        <authorList>
            <person name="Buettner E."/>
        </authorList>
    </citation>
    <scope>NUCLEOTIDE SEQUENCE</scope>
    <source>
        <strain evidence="1">VT-O1</strain>
    </source>
</reference>
<comment type="caution">
    <text evidence="1">The sequence shown here is derived from an EMBL/GenBank/DDBJ whole genome shotgun (WGS) entry which is preliminary data.</text>
</comment>
<protein>
    <submittedName>
        <fullName evidence="1">Uncharacterized protein</fullName>
    </submittedName>
</protein>
<keyword evidence="2" id="KW-1185">Reference proteome</keyword>
<name>A0ACC1QP35_9HYPO</name>
<proteinExistence type="predicted"/>
<organism evidence="1 2">
    <name type="scientific">Lecanicillium saksenae</name>
    <dbReference type="NCBI Taxonomy" id="468837"/>
    <lineage>
        <taxon>Eukaryota</taxon>
        <taxon>Fungi</taxon>
        <taxon>Dikarya</taxon>
        <taxon>Ascomycota</taxon>
        <taxon>Pezizomycotina</taxon>
        <taxon>Sordariomycetes</taxon>
        <taxon>Hypocreomycetidae</taxon>
        <taxon>Hypocreales</taxon>
        <taxon>Cordycipitaceae</taxon>
        <taxon>Lecanicillium</taxon>
    </lineage>
</organism>
<dbReference type="Proteomes" id="UP001148737">
    <property type="component" value="Unassembled WGS sequence"/>
</dbReference>
<evidence type="ECO:0000313" key="1">
    <source>
        <dbReference type="EMBL" id="KAJ3483797.1"/>
    </source>
</evidence>